<dbReference type="OMA" id="NGYEKVP"/>
<feature type="compositionally biased region" description="Basic and acidic residues" evidence="2">
    <location>
        <begin position="2361"/>
        <end position="2373"/>
    </location>
</feature>
<feature type="region of interest" description="Disordered" evidence="2">
    <location>
        <begin position="711"/>
        <end position="837"/>
    </location>
</feature>
<feature type="region of interest" description="Disordered" evidence="2">
    <location>
        <begin position="1624"/>
        <end position="1651"/>
    </location>
</feature>
<feature type="compositionally biased region" description="Basic residues" evidence="2">
    <location>
        <begin position="488"/>
        <end position="500"/>
    </location>
</feature>
<dbReference type="Proteomes" id="UP000318571">
    <property type="component" value="Chromosome 4"/>
</dbReference>
<evidence type="ECO:0000256" key="3">
    <source>
        <dbReference type="SAM" id="SignalP"/>
    </source>
</evidence>
<feature type="compositionally biased region" description="Low complexity" evidence="2">
    <location>
        <begin position="1495"/>
        <end position="1522"/>
    </location>
</feature>
<dbReference type="EMBL" id="VCGU01000011">
    <property type="protein sequence ID" value="TRY67686.1"/>
    <property type="molecule type" value="Genomic_DNA"/>
</dbReference>
<gene>
    <name evidence="4" type="ORF">TCAL_03442</name>
</gene>
<feature type="region of interest" description="Disordered" evidence="2">
    <location>
        <begin position="69"/>
        <end position="175"/>
    </location>
</feature>
<feature type="compositionally biased region" description="Polar residues" evidence="2">
    <location>
        <begin position="1411"/>
        <end position="1422"/>
    </location>
</feature>
<feature type="compositionally biased region" description="Polar residues" evidence="2">
    <location>
        <begin position="1777"/>
        <end position="1787"/>
    </location>
</feature>
<feature type="region of interest" description="Disordered" evidence="2">
    <location>
        <begin position="2361"/>
        <end position="2381"/>
    </location>
</feature>
<keyword evidence="3" id="KW-0732">Signal</keyword>
<accession>A0A553NQI3</accession>
<feature type="compositionally biased region" description="Polar residues" evidence="2">
    <location>
        <begin position="569"/>
        <end position="589"/>
    </location>
</feature>
<feature type="compositionally biased region" description="Basic and acidic residues" evidence="2">
    <location>
        <begin position="1163"/>
        <end position="1216"/>
    </location>
</feature>
<feature type="region of interest" description="Disordered" evidence="2">
    <location>
        <begin position="928"/>
        <end position="1291"/>
    </location>
</feature>
<feature type="region of interest" description="Disordered" evidence="2">
    <location>
        <begin position="1833"/>
        <end position="1856"/>
    </location>
</feature>
<evidence type="ECO:0000256" key="1">
    <source>
        <dbReference type="SAM" id="Coils"/>
    </source>
</evidence>
<feature type="compositionally biased region" description="Polar residues" evidence="2">
    <location>
        <begin position="2207"/>
        <end position="2232"/>
    </location>
</feature>
<protein>
    <submittedName>
        <fullName evidence="4">Uncharacterized protein</fullName>
    </submittedName>
</protein>
<feature type="compositionally biased region" description="Basic and acidic residues" evidence="2">
    <location>
        <begin position="817"/>
        <end position="836"/>
    </location>
</feature>
<feature type="compositionally biased region" description="Acidic residues" evidence="2">
    <location>
        <begin position="1796"/>
        <end position="1808"/>
    </location>
</feature>
<feature type="compositionally biased region" description="Basic and acidic residues" evidence="2">
    <location>
        <begin position="317"/>
        <end position="333"/>
    </location>
</feature>
<feature type="compositionally biased region" description="Polar residues" evidence="2">
    <location>
        <begin position="291"/>
        <end position="306"/>
    </location>
</feature>
<organism evidence="4 5">
    <name type="scientific">Tigriopus californicus</name>
    <name type="common">Marine copepod</name>
    <dbReference type="NCBI Taxonomy" id="6832"/>
    <lineage>
        <taxon>Eukaryota</taxon>
        <taxon>Metazoa</taxon>
        <taxon>Ecdysozoa</taxon>
        <taxon>Arthropoda</taxon>
        <taxon>Crustacea</taxon>
        <taxon>Multicrustacea</taxon>
        <taxon>Hexanauplia</taxon>
        <taxon>Copepoda</taxon>
        <taxon>Harpacticoida</taxon>
        <taxon>Harpacticidae</taxon>
        <taxon>Tigriopus</taxon>
    </lineage>
</organism>
<keyword evidence="1" id="KW-0175">Coiled coil</keyword>
<evidence type="ECO:0000256" key="2">
    <source>
        <dbReference type="SAM" id="MobiDB-lite"/>
    </source>
</evidence>
<comment type="caution">
    <text evidence="4">The sequence shown here is derived from an EMBL/GenBank/DDBJ whole genome shotgun (WGS) entry which is preliminary data.</text>
</comment>
<evidence type="ECO:0000313" key="4">
    <source>
        <dbReference type="EMBL" id="TRY67686.1"/>
    </source>
</evidence>
<reference evidence="4 5" key="1">
    <citation type="journal article" date="2018" name="Nat. Ecol. Evol.">
        <title>Genomic signatures of mitonuclear coevolution across populations of Tigriopus californicus.</title>
        <authorList>
            <person name="Barreto F.S."/>
            <person name="Watson E.T."/>
            <person name="Lima T.G."/>
            <person name="Willett C.S."/>
            <person name="Edmands S."/>
            <person name="Li W."/>
            <person name="Burton R.S."/>
        </authorList>
    </citation>
    <scope>NUCLEOTIDE SEQUENCE [LARGE SCALE GENOMIC DNA]</scope>
    <source>
        <strain evidence="4 5">San Diego</strain>
    </source>
</reference>
<sequence>MSQRESLVVIFLFLVPCLHALIDPSMFRRNFRPESESEGDLYVFPSMRMDRVVSVEGAPVVEVTYHGKPPLEATPEIKDPPLLPTPVPNRGKVRPPRRKRPRNIPTTRTTPVPEHDANWNPDNFDHTVNPNKSRKTTRPTPAMKRTPESSHQEGVSSRDLPPMDLDTAPTTSSKRFPKMENKFKEILTSSHDFKAWQDLKSKFMKSKNLDSGIHQTTIQDILATQAPKIEEIPDMTTEGSSNSKHSFPNFPPRQKLEQSIKVTPLPDYDYTTQAPRNRPRKAIPIDEKTNTEQTKTTPVQSSTTYRGLTVRPRRPKSHSEYASDNANENHEAKINPTTESDPEAKIGREQLFSIDSKNGPSPFAALPEGFGIPKEPTDPSAYKDPFAGLGPGPRPTPNPVEEPESPYSKVFAELGVTRDVSGSPYSSPYAGSGLASLDDHHRPEGPKETPPKSPRPREVPTHRPQPIIVTPSPTRKPTTSTESETVSKKKTKPPIKKKTTKTFLNYPSKVNMIPPMTTPKPFLSIVTPEPSVTLSSLHQEVSPYDNHDPTRAPSPSHANSSPRVPRDYATSQILQTPKSFSVHHSSATAHPSPLGGPGAKSFQSITIVHPKTKLDQARANEIENHHYQHQHDEKEKSYLPQHITLHTTASPKKKDFPPHLKNEDTVVLSLPNIKPTDIPEGYELIPLDQLTPEYEVVPWNEAKKVLNVTVSSLGEPKPKDKKPPQSPTPSPFSPSHSTYAPSYFQGAPASGEPQSGYNSLEHDYHVPKSTSKPKRDYHKESEPMSGYSHPSDPHHEDLWYKKPPPISPDLPLFYGDKGNKDRPPKHELESEAEKPRPVVKGLEDEGYSSPYSNVIHFGTDFAHKDAPHYPPGHPHYKSLQVFHSVHTTKSPHQVKTIVPHLSTTTAPGGYYPTRSPIHQGVRNTVAYFSTPRPTGYGHSTPKPIYDNPSAKPSPAYEPNSPYENYLEPDHESPYGYPEYPEEPKSSLKPYYESSSKPDYEDSKPIYHSSPKPYESPKPQYHSTPKPSYESPKPQYHSTPKPSYESPKPQYHSTPKPSYESPKPQYHSTPKPSYESPKPQYHSTPNPNYENPKPQYHSTPKPSYEGPKPHYHSTLMPNYESSKPSHEASAPGYGEEPHYHSSQKPTYDDKPQYYSSPKPSYDGSEGHYHSSPDSSHHRPKPSFDHYESHEDPDSHYHSNPEPSFETHEISPYDEGHSIKPSYGVDPEHTTENPGYYSADPDDEDIPHYQANLRPKHEENPNYVYSQDVTPPDHDGFKSSEPDPYYTTPKPSYKHPKSLLSAFKYMPLTSPFNEIYQPIFSHNITPRPPTPTTSVYPYLHWSSPQPQHHQEGPKVHIQHSTPKGTSHENHVKSLTPTPQPGYGSSHYSTPKPSYQSTPKPSYHSTPMPGYGPSTITPSYPHTTTGPPRGYYSGSPTPYGYSPSPNRAHYHSSTTPAPIRVAYSATPGPSRDPSYVKGLDLSHLKLYTPTPPRPRHNSTPFPQYSPSPSYGYSPSPSARYSPSPSIGYSPTPSMGYSPSKPPFYSPTTQKSMVKSLPEVQHSPSPYSHHFVSYQEQYYLPKRSYNPNEYIPQDIPLKVNHFPEIVPTASPLKMDFYTSPQPVYVPGPAKHMSSLPQYQPSHSRHQGHSSETGPQSEVRLQQLQKYLSSIDETDPKSHLNTDILSQLINTLTNNDQGQKIKISIPTHPPAEKQEHSFDIAALQRQPEKSNTLKFASKLFKRKINSGDLSQSEIEDLKLEVESLNRSQSQSGELLNEDAPYHNNNGKTDLSAQESRSNESESTEEQEDENEEVDEWIIRPLEEKDPIPFLEVSKATTVLSSTSQSTPPTSTTLLSPSTTTSAPILEREESALFELFEKFLRDKITSTSTTKGHPTRPSVVYVPEATTSTVKSDDEDESSEEVMKMRISSYDNVSGNNIIIGNNTEQTLKQLTKTLRSLTATVRGLNNTIMEATEKVKPTLEQPMAVIQYMQGEIDKLTKTVSKLQSQQDDDMSREKVKEVLLDVVKEVQKVDQLRNNLSEQGLTSTRPKRKLEGSGLQTTRSDIFIASDGVKTHLASNVDWHTVPSNADEIQALNQQNRENLQETTAIHRDGFTPSDPADHGMMKTREQTNHDHGEVQAYPDIFNIPVSASIGPQESTESVENSAGASLQVIGDENINIRHIGDSAGIVVGTSMPVDHPDNLRVSPSRKPRVTTTPSPLRHSFSPSGSAHSLTSPRPNFQGGFHGSTPMSLHRGSPTPLAGNGPPIYSHWSPTPEPALNKGFAFDNQKKNVRFPVEPQVQERTAQDYDYEQDQPRFGTSYMNSLSKSASVRRGEFDALPTNAVGPTKSGVNIMAELAPPQVHRKNLLDRGSDSEDPYIRPDQNGPSKMEVIMYPSGQLLKSSNPGRPPSSTIGPRLESVLLNSYYRNQLPHYVLAKNRRSEFMEKDTGLFDPQYESDEVITDAYAQYEYDGEDSEPSASSKLAGMGSMIKAAAGDIFPKIVRTATDDLKLMGNVIKLALS</sequence>
<feature type="signal peptide" evidence="3">
    <location>
        <begin position="1"/>
        <end position="20"/>
    </location>
</feature>
<feature type="compositionally biased region" description="Basic and acidic residues" evidence="2">
    <location>
        <begin position="995"/>
        <end position="1004"/>
    </location>
</feature>
<feature type="region of interest" description="Disordered" evidence="2">
    <location>
        <begin position="2188"/>
        <end position="2264"/>
    </location>
</feature>
<keyword evidence="5" id="KW-1185">Reference proteome</keyword>
<feature type="region of interest" description="Disordered" evidence="2">
    <location>
        <begin position="1763"/>
        <end position="1808"/>
    </location>
</feature>
<proteinExistence type="predicted"/>
<evidence type="ECO:0000313" key="5">
    <source>
        <dbReference type="Proteomes" id="UP000318571"/>
    </source>
</evidence>
<feature type="compositionally biased region" description="Polar residues" evidence="2">
    <location>
        <begin position="1383"/>
        <end position="1402"/>
    </location>
</feature>
<feature type="compositionally biased region" description="Low complexity" evidence="2">
    <location>
        <begin position="470"/>
        <end position="484"/>
    </location>
</feature>
<feature type="compositionally biased region" description="Basic and acidic residues" evidence="2">
    <location>
        <begin position="437"/>
        <end position="461"/>
    </location>
</feature>
<feature type="coiled-coil region" evidence="1">
    <location>
        <begin position="1943"/>
        <end position="2002"/>
    </location>
</feature>
<feature type="compositionally biased region" description="Basic and acidic residues" evidence="2">
    <location>
        <begin position="1269"/>
        <end position="1279"/>
    </location>
</feature>
<feature type="region of interest" description="Disordered" evidence="2">
    <location>
        <begin position="1337"/>
        <end position="1450"/>
    </location>
</feature>
<feature type="compositionally biased region" description="Low complexity" evidence="2">
    <location>
        <begin position="103"/>
        <end position="112"/>
    </location>
</feature>
<feature type="chain" id="PRO_5021801296" evidence="3">
    <location>
        <begin position="21"/>
        <end position="2515"/>
    </location>
</feature>
<name>A0A553NQI3_TIGCA</name>
<feature type="region of interest" description="Disordered" evidence="2">
    <location>
        <begin position="267"/>
        <end position="502"/>
    </location>
</feature>
<feature type="region of interest" description="Disordered" evidence="2">
    <location>
        <begin position="533"/>
        <end position="604"/>
    </location>
</feature>
<feature type="compositionally biased region" description="Low complexity" evidence="2">
    <location>
        <begin position="1423"/>
        <end position="1442"/>
    </location>
</feature>
<feature type="compositionally biased region" description="Low complexity" evidence="2">
    <location>
        <begin position="421"/>
        <end position="433"/>
    </location>
</feature>
<feature type="compositionally biased region" description="Basic and acidic residues" evidence="2">
    <location>
        <begin position="791"/>
        <end position="800"/>
    </location>
</feature>
<feature type="compositionally biased region" description="Basic residues" evidence="2">
    <location>
        <begin position="91"/>
        <end position="102"/>
    </location>
</feature>
<feature type="region of interest" description="Disordered" evidence="2">
    <location>
        <begin position="1482"/>
        <end position="1523"/>
    </location>
</feature>
<feature type="compositionally biased region" description="Basic and acidic residues" evidence="2">
    <location>
        <begin position="773"/>
        <end position="782"/>
    </location>
</feature>